<proteinExistence type="inferred from homology"/>
<dbReference type="CDD" id="cd00840">
    <property type="entry name" value="MPP_Mre11_N"/>
    <property type="match status" value="1"/>
</dbReference>
<evidence type="ECO:0000256" key="4">
    <source>
        <dbReference type="ARBA" id="ARBA00022722"/>
    </source>
</evidence>
<protein>
    <recommendedName>
        <fullName evidence="3 7">Nuclease SbcCD subunit D</fullName>
    </recommendedName>
</protein>
<evidence type="ECO:0000256" key="5">
    <source>
        <dbReference type="ARBA" id="ARBA00022801"/>
    </source>
</evidence>
<keyword evidence="7" id="KW-0235">DNA replication</keyword>
<evidence type="ECO:0000259" key="9">
    <source>
        <dbReference type="Pfam" id="PF12320"/>
    </source>
</evidence>
<dbReference type="InterPro" id="IPR041796">
    <property type="entry name" value="Mre11_N"/>
</dbReference>
<dbReference type="Pfam" id="PF12320">
    <property type="entry name" value="SbcD_C"/>
    <property type="match status" value="1"/>
</dbReference>
<organism evidence="10">
    <name type="scientific">Veillonella ratti</name>
    <dbReference type="NCBI Taxonomy" id="103892"/>
    <lineage>
        <taxon>Bacteria</taxon>
        <taxon>Bacillati</taxon>
        <taxon>Bacillota</taxon>
        <taxon>Negativicutes</taxon>
        <taxon>Veillonellales</taxon>
        <taxon>Veillonellaceae</taxon>
        <taxon>Veillonella</taxon>
    </lineage>
</organism>
<dbReference type="GO" id="GO:0006260">
    <property type="term" value="P:DNA replication"/>
    <property type="evidence" value="ECO:0007669"/>
    <property type="project" value="UniProtKB-KW"/>
</dbReference>
<accession>A0A6N3C208</accession>
<dbReference type="SUPFAM" id="SSF56300">
    <property type="entry name" value="Metallo-dependent phosphatases"/>
    <property type="match status" value="1"/>
</dbReference>
<keyword evidence="7" id="KW-0233">DNA recombination</keyword>
<dbReference type="PANTHER" id="PTHR30337:SF0">
    <property type="entry name" value="NUCLEASE SBCCD SUBUNIT D"/>
    <property type="match status" value="1"/>
</dbReference>
<evidence type="ECO:0000256" key="7">
    <source>
        <dbReference type="RuleBase" id="RU363069"/>
    </source>
</evidence>
<keyword evidence="5 7" id="KW-0378">Hydrolase</keyword>
<dbReference type="GO" id="GO:0004519">
    <property type="term" value="F:endonuclease activity"/>
    <property type="evidence" value="ECO:0007669"/>
    <property type="project" value="UniProtKB-KW"/>
</dbReference>
<feature type="domain" description="Calcineurin-like phosphoesterase" evidence="8">
    <location>
        <begin position="1"/>
        <end position="121"/>
    </location>
</feature>
<evidence type="ECO:0000256" key="3">
    <source>
        <dbReference type="ARBA" id="ARBA00013365"/>
    </source>
</evidence>
<reference evidence="10" key="1">
    <citation type="submission" date="2019-11" db="EMBL/GenBank/DDBJ databases">
        <authorList>
            <person name="Feng L."/>
        </authorList>
    </citation>
    <scope>NUCLEOTIDE SEQUENCE</scope>
    <source>
        <strain evidence="10">VrattiLFYP33</strain>
    </source>
</reference>
<dbReference type="PANTHER" id="PTHR30337">
    <property type="entry name" value="COMPONENT OF ATP-DEPENDENT DSDNA EXONUCLEASE"/>
    <property type="match status" value="1"/>
</dbReference>
<evidence type="ECO:0000259" key="8">
    <source>
        <dbReference type="Pfam" id="PF00149"/>
    </source>
</evidence>
<comment type="similarity">
    <text evidence="1 7">Belongs to the SbcD family.</text>
</comment>
<dbReference type="NCBIfam" id="TIGR00619">
    <property type="entry name" value="sbcd"/>
    <property type="match status" value="1"/>
</dbReference>
<evidence type="ECO:0000256" key="6">
    <source>
        <dbReference type="ARBA" id="ARBA00022839"/>
    </source>
</evidence>
<keyword evidence="7" id="KW-0255">Endonuclease</keyword>
<dbReference type="RefSeq" id="WP_156704811.1">
    <property type="nucleotide sequence ID" value="NZ_CACRUX010000048.1"/>
</dbReference>
<dbReference type="EMBL" id="CACRUX010000048">
    <property type="protein sequence ID" value="VYU09404.1"/>
    <property type="molecule type" value="Genomic_DNA"/>
</dbReference>
<evidence type="ECO:0000256" key="2">
    <source>
        <dbReference type="ARBA" id="ARBA00011322"/>
    </source>
</evidence>
<evidence type="ECO:0000256" key="1">
    <source>
        <dbReference type="ARBA" id="ARBA00010555"/>
    </source>
</evidence>
<sequence>MRILHTGDWHLGRIFYARHLTNDQAYVLEHQFFKLLKDAKIDAVVIAGDVFDRAVPPVEAVELWDMVITKLALDYKIPTLVIGGNHDSAERLDMGRDLYSRSHVHVWGRMDRSLEPLYLEDGYGEIAFCPMPFTEPRTVLTNLLETVPAKQRLDEWQNLAVAYGETYAAWADYLRSLVPQGMRTVGMAHTMVAGSITSESERPLVIGGTANVGVDVFAPFNYTALGHIHRPQRMGTDNIRYSGSLLKYSFDEANHNKSFTIVDMDAKGHCQIEQVGIEAQHDVAIVKGNFNDILQDTALHETYKDTYLQVELADTEPVIDGMARLRDIFPYAMSLELTGRMQAELTADNRVNYKELSERELFEDFALAVRNEPLSDEEKEFMNSLWERLIKED</sequence>
<dbReference type="AlphaFoldDB" id="A0A6N3C208"/>
<comment type="function">
    <text evidence="7">SbcCD cleaves DNA hairpin structures. These structures can inhibit DNA replication and are intermediates in certain DNA recombination reactions. The complex acts as a 3'-&gt;5' double strand exonuclease that can open hairpins. It also has a 5' single-strand endonuclease activity.</text>
</comment>
<name>A0A6N3C208_9FIRM</name>
<dbReference type="Gene3D" id="3.60.21.10">
    <property type="match status" value="1"/>
</dbReference>
<keyword evidence="4 7" id="KW-0540">Nuclease</keyword>
<dbReference type="GO" id="GO:0006310">
    <property type="term" value="P:DNA recombination"/>
    <property type="evidence" value="ECO:0007669"/>
    <property type="project" value="UniProtKB-KW"/>
</dbReference>
<dbReference type="InterPro" id="IPR004843">
    <property type="entry name" value="Calcineurin-like_PHP"/>
</dbReference>
<dbReference type="InterPro" id="IPR029052">
    <property type="entry name" value="Metallo-depent_PP-like"/>
</dbReference>
<comment type="subunit">
    <text evidence="2 7">Heterodimer of SbcC and SbcD.</text>
</comment>
<keyword evidence="6 7" id="KW-0269">Exonuclease</keyword>
<dbReference type="InterPro" id="IPR004593">
    <property type="entry name" value="SbcD"/>
</dbReference>
<dbReference type="GO" id="GO:0008408">
    <property type="term" value="F:3'-5' exonuclease activity"/>
    <property type="evidence" value="ECO:0007669"/>
    <property type="project" value="InterPro"/>
</dbReference>
<dbReference type="InterPro" id="IPR050535">
    <property type="entry name" value="DNA_Repair-Maintenance_Comp"/>
</dbReference>
<dbReference type="Pfam" id="PF00149">
    <property type="entry name" value="Metallophos"/>
    <property type="match status" value="1"/>
</dbReference>
<gene>
    <name evidence="7 10" type="primary">sbcD</name>
    <name evidence="10" type="ORF">VRLFYP33_01232</name>
</gene>
<evidence type="ECO:0000313" key="10">
    <source>
        <dbReference type="EMBL" id="VYU09404.1"/>
    </source>
</evidence>
<feature type="domain" description="Nuclease SbcCD subunit D C-terminal" evidence="9">
    <location>
        <begin position="281"/>
        <end position="365"/>
    </location>
</feature>
<dbReference type="InterPro" id="IPR026843">
    <property type="entry name" value="SbcD_C"/>
</dbReference>